<dbReference type="Proteomes" id="UP000299102">
    <property type="component" value="Unassembled WGS sequence"/>
</dbReference>
<protein>
    <submittedName>
        <fullName evidence="1">Uncharacterized protein</fullName>
    </submittedName>
</protein>
<gene>
    <name evidence="1" type="ORF">EVAR_72875_1</name>
</gene>
<dbReference type="EMBL" id="BGZK01002811">
    <property type="protein sequence ID" value="GBP96618.1"/>
    <property type="molecule type" value="Genomic_DNA"/>
</dbReference>
<comment type="caution">
    <text evidence="1">The sequence shown here is derived from an EMBL/GenBank/DDBJ whole genome shotgun (WGS) entry which is preliminary data.</text>
</comment>
<evidence type="ECO:0000313" key="1">
    <source>
        <dbReference type="EMBL" id="GBP96618.1"/>
    </source>
</evidence>
<keyword evidence="2" id="KW-1185">Reference proteome</keyword>
<name>A0A4C2A939_EUMVA</name>
<proteinExistence type="predicted"/>
<evidence type="ECO:0000313" key="2">
    <source>
        <dbReference type="Proteomes" id="UP000299102"/>
    </source>
</evidence>
<accession>A0A4C2A939</accession>
<dbReference type="AlphaFoldDB" id="A0A4C2A939"/>
<reference evidence="1 2" key="1">
    <citation type="journal article" date="2019" name="Commun. Biol.">
        <title>The bagworm genome reveals a unique fibroin gene that provides high tensile strength.</title>
        <authorList>
            <person name="Kono N."/>
            <person name="Nakamura H."/>
            <person name="Ohtoshi R."/>
            <person name="Tomita M."/>
            <person name="Numata K."/>
            <person name="Arakawa K."/>
        </authorList>
    </citation>
    <scope>NUCLEOTIDE SEQUENCE [LARGE SCALE GENOMIC DNA]</scope>
</reference>
<sequence length="86" mass="10061">MDTVTLERTLKRLYQDASKRESSLSRKWGLRGEQEPVPGGSACSWRLQRMMEKKKNLRLRESVYGRHFSCQDAIVHDTATFIEGFR</sequence>
<organism evidence="1 2">
    <name type="scientific">Eumeta variegata</name>
    <name type="common">Bagworm moth</name>
    <name type="synonym">Eumeta japonica</name>
    <dbReference type="NCBI Taxonomy" id="151549"/>
    <lineage>
        <taxon>Eukaryota</taxon>
        <taxon>Metazoa</taxon>
        <taxon>Ecdysozoa</taxon>
        <taxon>Arthropoda</taxon>
        <taxon>Hexapoda</taxon>
        <taxon>Insecta</taxon>
        <taxon>Pterygota</taxon>
        <taxon>Neoptera</taxon>
        <taxon>Endopterygota</taxon>
        <taxon>Lepidoptera</taxon>
        <taxon>Glossata</taxon>
        <taxon>Ditrysia</taxon>
        <taxon>Tineoidea</taxon>
        <taxon>Psychidae</taxon>
        <taxon>Oiketicinae</taxon>
        <taxon>Eumeta</taxon>
    </lineage>
</organism>